<sequence length="175" mass="19074">MMYESMVTVIGTVVTHPVKRDLTNGEQVVSFRMASNSRRFNPETGEWVDSGTLYLTVSCWRRLVVGVDASLRRGDPVIAYGQLRTHEYRARDGVERRDVEMRATSIGPDLSRCTAQVVRRAVSGAASGPSTLARNSCDRSSADDRTRVDGEGPGEDATSLTSAPPRLADTEPVDA</sequence>
<reference evidence="4" key="1">
    <citation type="submission" date="2022-10" db="EMBL/GenBank/DDBJ databases">
        <title>The complete genomes of actinobacterial strains from the NBC collection.</title>
        <authorList>
            <person name="Joergensen T.S."/>
            <person name="Alvarez Arevalo M."/>
            <person name="Sterndorff E.B."/>
            <person name="Faurdal D."/>
            <person name="Vuksanovic O."/>
            <person name="Mourched A.-S."/>
            <person name="Charusanti P."/>
            <person name="Shaw S."/>
            <person name="Blin K."/>
            <person name="Weber T."/>
        </authorList>
    </citation>
    <scope>NUCLEOTIDE SEQUENCE</scope>
    <source>
        <strain evidence="4">NBC_01482</strain>
    </source>
</reference>
<dbReference type="PROSITE" id="PS50935">
    <property type="entry name" value="SSB"/>
    <property type="match status" value="1"/>
</dbReference>
<evidence type="ECO:0000313" key="4">
    <source>
        <dbReference type="EMBL" id="WUV42915.1"/>
    </source>
</evidence>
<dbReference type="GO" id="GO:0003677">
    <property type="term" value="F:DNA binding"/>
    <property type="evidence" value="ECO:0007669"/>
    <property type="project" value="UniProtKB-KW"/>
</dbReference>
<gene>
    <name evidence="4" type="ORF">OG563_27130</name>
</gene>
<dbReference type="InterPro" id="IPR000424">
    <property type="entry name" value="Primosome_PriB/ssb"/>
</dbReference>
<dbReference type="Gene3D" id="2.40.50.140">
    <property type="entry name" value="Nucleic acid-binding proteins"/>
    <property type="match status" value="1"/>
</dbReference>
<dbReference type="InterPro" id="IPR012340">
    <property type="entry name" value="NA-bd_OB-fold"/>
</dbReference>
<keyword evidence="5" id="KW-1185">Reference proteome</keyword>
<dbReference type="CDD" id="cd04496">
    <property type="entry name" value="SSB_OBF"/>
    <property type="match status" value="1"/>
</dbReference>
<accession>A0ABZ1YI84</accession>
<keyword evidence="1 2" id="KW-0238">DNA-binding</keyword>
<evidence type="ECO:0000313" key="5">
    <source>
        <dbReference type="Proteomes" id="UP001432062"/>
    </source>
</evidence>
<organism evidence="4 5">
    <name type="scientific">Nocardia vinacea</name>
    <dbReference type="NCBI Taxonomy" id="96468"/>
    <lineage>
        <taxon>Bacteria</taxon>
        <taxon>Bacillati</taxon>
        <taxon>Actinomycetota</taxon>
        <taxon>Actinomycetes</taxon>
        <taxon>Mycobacteriales</taxon>
        <taxon>Nocardiaceae</taxon>
        <taxon>Nocardia</taxon>
    </lineage>
</organism>
<proteinExistence type="predicted"/>
<evidence type="ECO:0000256" key="1">
    <source>
        <dbReference type="ARBA" id="ARBA00023125"/>
    </source>
</evidence>
<evidence type="ECO:0000256" key="2">
    <source>
        <dbReference type="PROSITE-ProRule" id="PRU00252"/>
    </source>
</evidence>
<dbReference type="EMBL" id="CP109441">
    <property type="protein sequence ID" value="WUV42915.1"/>
    <property type="molecule type" value="Genomic_DNA"/>
</dbReference>
<protein>
    <submittedName>
        <fullName evidence="4">Single-stranded DNA-binding protein</fullName>
    </submittedName>
</protein>
<dbReference type="Proteomes" id="UP001432062">
    <property type="component" value="Chromosome"/>
</dbReference>
<feature type="compositionally biased region" description="Basic and acidic residues" evidence="3">
    <location>
        <begin position="136"/>
        <end position="150"/>
    </location>
</feature>
<feature type="region of interest" description="Disordered" evidence="3">
    <location>
        <begin position="124"/>
        <end position="175"/>
    </location>
</feature>
<dbReference type="SUPFAM" id="SSF50249">
    <property type="entry name" value="Nucleic acid-binding proteins"/>
    <property type="match status" value="1"/>
</dbReference>
<evidence type="ECO:0000256" key="3">
    <source>
        <dbReference type="SAM" id="MobiDB-lite"/>
    </source>
</evidence>
<dbReference type="Pfam" id="PF00436">
    <property type="entry name" value="SSB"/>
    <property type="match status" value="1"/>
</dbReference>
<name>A0ABZ1YI84_9NOCA</name>